<dbReference type="PROSITE" id="PS50181">
    <property type="entry name" value="FBOX"/>
    <property type="match status" value="1"/>
</dbReference>
<dbReference type="Pfam" id="PF23622">
    <property type="entry name" value="LRR_At1g61320_AtMIF1"/>
    <property type="match status" value="1"/>
</dbReference>
<dbReference type="PANTHER" id="PTHR31639:SF84">
    <property type="entry name" value="F-BOX DOMAIN-CONTAINING PROTEIN"/>
    <property type="match status" value="1"/>
</dbReference>
<evidence type="ECO:0000313" key="2">
    <source>
        <dbReference type="EMBL" id="KAG5574195.1"/>
    </source>
</evidence>
<reference evidence="2 3" key="1">
    <citation type="submission" date="2020-09" db="EMBL/GenBank/DDBJ databases">
        <title>De no assembly of potato wild relative species, Solanum commersonii.</title>
        <authorList>
            <person name="Cho K."/>
        </authorList>
    </citation>
    <scope>NUCLEOTIDE SEQUENCE [LARGE SCALE GENOMIC DNA]</scope>
    <source>
        <strain evidence="2">LZ3.2</strain>
        <tissue evidence="2">Leaf</tissue>
    </source>
</reference>
<dbReference type="PANTHER" id="PTHR31639">
    <property type="entry name" value="F-BOX PROTEIN-LIKE"/>
    <property type="match status" value="1"/>
</dbReference>
<organism evidence="2 3">
    <name type="scientific">Solanum commersonii</name>
    <name type="common">Commerson's wild potato</name>
    <name type="synonym">Commerson's nightshade</name>
    <dbReference type="NCBI Taxonomy" id="4109"/>
    <lineage>
        <taxon>Eukaryota</taxon>
        <taxon>Viridiplantae</taxon>
        <taxon>Streptophyta</taxon>
        <taxon>Embryophyta</taxon>
        <taxon>Tracheophyta</taxon>
        <taxon>Spermatophyta</taxon>
        <taxon>Magnoliopsida</taxon>
        <taxon>eudicotyledons</taxon>
        <taxon>Gunneridae</taxon>
        <taxon>Pentapetalae</taxon>
        <taxon>asterids</taxon>
        <taxon>lamiids</taxon>
        <taxon>Solanales</taxon>
        <taxon>Solanaceae</taxon>
        <taxon>Solanoideae</taxon>
        <taxon>Solaneae</taxon>
        <taxon>Solanum</taxon>
    </lineage>
</organism>
<gene>
    <name evidence="2" type="ORF">H5410_054329</name>
</gene>
<comment type="caution">
    <text evidence="2">The sequence shown here is derived from an EMBL/GenBank/DDBJ whole genome shotgun (WGS) entry which is preliminary data.</text>
</comment>
<dbReference type="Pfam" id="PF00646">
    <property type="entry name" value="F-box"/>
    <property type="match status" value="1"/>
</dbReference>
<proteinExistence type="predicted"/>
<dbReference type="AlphaFoldDB" id="A0A9J5WEM4"/>
<evidence type="ECO:0000313" key="3">
    <source>
        <dbReference type="Proteomes" id="UP000824120"/>
    </source>
</evidence>
<sequence>MLGNFYFLPRIWWAETQSYMIHVLVDCILLLYMGDIVKFVLDIRGALTAYISYAVIYRWMLYVSRNGVKKLTLRVSNDDTYTLPSSIFNCSTSTHLKLSNCVPFLGFQNLVTLHLEGTTFVPATSFCVIKIPLLAELHLILCRDGTKCAIDGDSEDRISGLPRNVIDRILELIPIKDAARTSILSRNWRYIWATFPNLVLDNHFLHYFIGPYFRAAVDCILLLHMGDIVKFVLDTRGALTANSSHAIIDRWILYVTRNGVKMLTLHISDGDTYTLPSSIFNCSTLTYLKLSNCVFKPPNPFLGFQNLITLCLEGSTFVPATSFCVIKAPLLTRLDLILCRGTQYLNIVSPGLECLYIQDSHSCLVLDCFMNCKNIRMLKLEFNGVVNDPTNDKISTLEKLLVNSPCA</sequence>
<protein>
    <recommendedName>
        <fullName evidence="1">F-box domain-containing protein</fullName>
    </recommendedName>
</protein>
<dbReference type="InterPro" id="IPR055357">
    <property type="entry name" value="LRR_At1g61320_AtMIF1"/>
</dbReference>
<dbReference type="InterPro" id="IPR001810">
    <property type="entry name" value="F-box_dom"/>
</dbReference>
<feature type="domain" description="F-box" evidence="1">
    <location>
        <begin position="155"/>
        <end position="207"/>
    </location>
</feature>
<dbReference type="OrthoDB" id="1722980at2759"/>
<dbReference type="EMBL" id="JACXVP010000011">
    <property type="protein sequence ID" value="KAG5574195.1"/>
    <property type="molecule type" value="Genomic_DNA"/>
</dbReference>
<evidence type="ECO:0000259" key="1">
    <source>
        <dbReference type="PROSITE" id="PS50181"/>
    </source>
</evidence>
<dbReference type="SUPFAM" id="SSF52047">
    <property type="entry name" value="RNI-like"/>
    <property type="match status" value="1"/>
</dbReference>
<dbReference type="Gene3D" id="3.80.10.10">
    <property type="entry name" value="Ribonuclease Inhibitor"/>
    <property type="match status" value="1"/>
</dbReference>
<dbReference type="InterPro" id="IPR036047">
    <property type="entry name" value="F-box-like_dom_sf"/>
</dbReference>
<name>A0A9J5WEM4_SOLCO</name>
<dbReference type="SUPFAM" id="SSF81383">
    <property type="entry name" value="F-box domain"/>
    <property type="match status" value="1"/>
</dbReference>
<dbReference type="Proteomes" id="UP000824120">
    <property type="component" value="Chromosome 11"/>
</dbReference>
<accession>A0A9J5WEM4</accession>
<dbReference type="InterPro" id="IPR032675">
    <property type="entry name" value="LRR_dom_sf"/>
</dbReference>
<keyword evidence="3" id="KW-1185">Reference proteome</keyword>